<gene>
    <name evidence="2" type="ORF">ABZ071_35395</name>
</gene>
<dbReference type="EMBL" id="JBEXRX010000300">
    <property type="protein sequence ID" value="MEU0157048.1"/>
    <property type="molecule type" value="Genomic_DNA"/>
</dbReference>
<comment type="caution">
    <text evidence="2">The sequence shown here is derived from an EMBL/GenBank/DDBJ whole genome shotgun (WGS) entry which is preliminary data.</text>
</comment>
<protein>
    <submittedName>
        <fullName evidence="2">Uncharacterized protein</fullName>
    </submittedName>
</protein>
<feature type="signal peptide" evidence="1">
    <location>
        <begin position="1"/>
        <end position="22"/>
    </location>
</feature>
<dbReference type="PROSITE" id="PS51318">
    <property type="entry name" value="TAT"/>
    <property type="match status" value="1"/>
</dbReference>
<name>A0ABV2VW88_9ACTN</name>
<keyword evidence="1" id="KW-0732">Signal</keyword>
<reference evidence="2 3" key="1">
    <citation type="submission" date="2024-06" db="EMBL/GenBank/DDBJ databases">
        <title>The Natural Products Discovery Center: Release of the First 8490 Sequenced Strains for Exploring Actinobacteria Biosynthetic Diversity.</title>
        <authorList>
            <person name="Kalkreuter E."/>
            <person name="Kautsar S.A."/>
            <person name="Yang D."/>
            <person name="Bader C.D."/>
            <person name="Teijaro C.N."/>
            <person name="Fluegel L."/>
            <person name="Davis C.M."/>
            <person name="Simpson J.R."/>
            <person name="Lauterbach L."/>
            <person name="Steele A.D."/>
            <person name="Gui C."/>
            <person name="Meng S."/>
            <person name="Li G."/>
            <person name="Viehrig K."/>
            <person name="Ye F."/>
            <person name="Su P."/>
            <person name="Kiefer A.F."/>
            <person name="Nichols A."/>
            <person name="Cepeda A.J."/>
            <person name="Yan W."/>
            <person name="Fan B."/>
            <person name="Jiang Y."/>
            <person name="Adhikari A."/>
            <person name="Zheng C.-J."/>
            <person name="Schuster L."/>
            <person name="Cowan T.M."/>
            <person name="Smanski M.J."/>
            <person name="Chevrette M.G."/>
            <person name="De Carvalho L.P.S."/>
            <person name="Shen B."/>
        </authorList>
    </citation>
    <scope>NUCLEOTIDE SEQUENCE [LARGE SCALE GENOMIC DNA]</scope>
    <source>
        <strain evidence="2 3">NPDC006286</strain>
    </source>
</reference>
<proteinExistence type="predicted"/>
<feature type="chain" id="PRO_5046239498" evidence="1">
    <location>
        <begin position="23"/>
        <end position="170"/>
    </location>
</feature>
<dbReference type="InterPro" id="IPR006311">
    <property type="entry name" value="TAT_signal"/>
</dbReference>
<organism evidence="2 3">
    <name type="scientific">Micromonospora fulviviridis</name>
    <dbReference type="NCBI Taxonomy" id="47860"/>
    <lineage>
        <taxon>Bacteria</taxon>
        <taxon>Bacillati</taxon>
        <taxon>Actinomycetota</taxon>
        <taxon>Actinomycetes</taxon>
        <taxon>Micromonosporales</taxon>
        <taxon>Micromonosporaceae</taxon>
        <taxon>Micromonospora</taxon>
    </lineage>
</organism>
<dbReference type="RefSeq" id="WP_355668514.1">
    <property type="nucleotide sequence ID" value="NZ_JBEXRX010000300.1"/>
</dbReference>
<sequence>MRMRRIALGLAAALALSGLAGAGVAVAAPADTAGKGVSLAVGRGNGTQPPVSKAEADQARAALVPATSAGLPPTAQSFFAVVEPTGALARGFQAVSATRLGVGTYQVVFSHDLTGSAFVATIGLSGSVGASAPGEITVVGRAGVPNGIFVQTFNSAGALTDLGFHTAVLS</sequence>
<accession>A0ABV2VW88</accession>
<evidence type="ECO:0000313" key="3">
    <source>
        <dbReference type="Proteomes" id="UP001550348"/>
    </source>
</evidence>
<keyword evidence="3" id="KW-1185">Reference proteome</keyword>
<dbReference type="Proteomes" id="UP001550348">
    <property type="component" value="Unassembled WGS sequence"/>
</dbReference>
<evidence type="ECO:0000313" key="2">
    <source>
        <dbReference type="EMBL" id="MEU0157048.1"/>
    </source>
</evidence>
<evidence type="ECO:0000256" key="1">
    <source>
        <dbReference type="SAM" id="SignalP"/>
    </source>
</evidence>